<dbReference type="Proteomes" id="UP001595939">
    <property type="component" value="Unassembled WGS sequence"/>
</dbReference>
<dbReference type="SUPFAM" id="SSF47413">
    <property type="entry name" value="lambda repressor-like DNA-binding domains"/>
    <property type="match status" value="1"/>
</dbReference>
<name>A0ABV8YAH8_9DEIO</name>
<evidence type="ECO:0000313" key="5">
    <source>
        <dbReference type="EMBL" id="MFC4456019.1"/>
    </source>
</evidence>
<organism evidence="5 6">
    <name type="scientific">Deinococcus sonorensis</name>
    <dbReference type="NCBI Taxonomy" id="309891"/>
    <lineage>
        <taxon>Bacteria</taxon>
        <taxon>Thermotogati</taxon>
        <taxon>Deinococcota</taxon>
        <taxon>Deinococci</taxon>
        <taxon>Deinococcales</taxon>
        <taxon>Deinococcaceae</taxon>
        <taxon>Deinococcus</taxon>
    </lineage>
</organism>
<dbReference type="SMART" id="SM00354">
    <property type="entry name" value="HTH_LACI"/>
    <property type="match status" value="1"/>
</dbReference>
<feature type="domain" description="HTH lacI-type" evidence="4">
    <location>
        <begin position="18"/>
        <end position="73"/>
    </location>
</feature>
<evidence type="ECO:0000313" key="6">
    <source>
        <dbReference type="Proteomes" id="UP001595939"/>
    </source>
</evidence>
<evidence type="ECO:0000259" key="4">
    <source>
        <dbReference type="PROSITE" id="PS50932"/>
    </source>
</evidence>
<gene>
    <name evidence="5" type="ORF">ACFO0P_19730</name>
</gene>
<keyword evidence="6" id="KW-1185">Reference proteome</keyword>
<accession>A0ABV8YAH8</accession>
<comment type="caution">
    <text evidence="5">The sequence shown here is derived from an EMBL/GenBank/DDBJ whole genome shotgun (WGS) entry which is preliminary data.</text>
</comment>
<dbReference type="InterPro" id="IPR046335">
    <property type="entry name" value="LacI/GalR-like_sensor"/>
</dbReference>
<dbReference type="RefSeq" id="WP_380130076.1">
    <property type="nucleotide sequence ID" value="NZ_JBHSEG010000013.1"/>
</dbReference>
<dbReference type="InterPro" id="IPR028082">
    <property type="entry name" value="Peripla_BP_I"/>
</dbReference>
<keyword evidence="1" id="KW-0805">Transcription regulation</keyword>
<dbReference type="Gene3D" id="3.40.50.2300">
    <property type="match status" value="2"/>
</dbReference>
<dbReference type="SUPFAM" id="SSF53822">
    <property type="entry name" value="Periplasmic binding protein-like I"/>
    <property type="match status" value="1"/>
</dbReference>
<evidence type="ECO:0000256" key="3">
    <source>
        <dbReference type="ARBA" id="ARBA00023163"/>
    </source>
</evidence>
<evidence type="ECO:0000256" key="2">
    <source>
        <dbReference type="ARBA" id="ARBA00023125"/>
    </source>
</evidence>
<dbReference type="EMBL" id="JBHSEG010000013">
    <property type="protein sequence ID" value="MFC4456019.1"/>
    <property type="molecule type" value="Genomic_DNA"/>
</dbReference>
<dbReference type="Gene3D" id="1.10.260.40">
    <property type="entry name" value="lambda repressor-like DNA-binding domains"/>
    <property type="match status" value="1"/>
</dbReference>
<keyword evidence="2 5" id="KW-0238">DNA-binding</keyword>
<dbReference type="Pfam" id="PF13377">
    <property type="entry name" value="Peripla_BP_3"/>
    <property type="match status" value="1"/>
</dbReference>
<sequence length="364" mass="38517">MANASPADVSPSLARVRVTLKDIARQLGVSPATVSNAYNRPDQLSAELRARILHTAQQLGYSGPDPLASNLRRGRARAMGVLYDAPLSYAFADPAASLFLGGVAAALQQEGLNLLLIPGTRDVAPSVASASVDGFIVYCAQDGSELLTSALGRGLPLVMVDQAQVPGIAHVGIDDYGGAHAAAAHLLELGHRSIGVVSLGLSERPQQGPVSLKRERQAGYYTTRERLRGYRDALGRRRARLHVYEALQNTPAEGEAQARALLSAHPEITALLCMSDVLAMGAWRAAQQLGYAVPQRLSLLGYDDLPVAATLGLTSVYQPTEDKGRLAGELLLEQLAGAPERQVRLPTELRVRASTAAPEAQSSG</sequence>
<reference evidence="6" key="1">
    <citation type="journal article" date="2019" name="Int. J. Syst. Evol. Microbiol.">
        <title>The Global Catalogue of Microorganisms (GCM) 10K type strain sequencing project: providing services to taxonomists for standard genome sequencing and annotation.</title>
        <authorList>
            <consortium name="The Broad Institute Genomics Platform"/>
            <consortium name="The Broad Institute Genome Sequencing Center for Infectious Disease"/>
            <person name="Wu L."/>
            <person name="Ma J."/>
        </authorList>
    </citation>
    <scope>NUCLEOTIDE SEQUENCE [LARGE SCALE GENOMIC DNA]</scope>
    <source>
        <strain evidence="6">CCUG 39970</strain>
    </source>
</reference>
<dbReference type="CDD" id="cd06279">
    <property type="entry name" value="PBP1_LacI-like"/>
    <property type="match status" value="1"/>
</dbReference>
<dbReference type="InterPro" id="IPR000843">
    <property type="entry name" value="HTH_LacI"/>
</dbReference>
<dbReference type="InterPro" id="IPR010982">
    <property type="entry name" value="Lambda_DNA-bd_dom_sf"/>
</dbReference>
<dbReference type="PANTHER" id="PTHR30146">
    <property type="entry name" value="LACI-RELATED TRANSCRIPTIONAL REPRESSOR"/>
    <property type="match status" value="1"/>
</dbReference>
<dbReference type="PROSITE" id="PS50932">
    <property type="entry name" value="HTH_LACI_2"/>
    <property type="match status" value="1"/>
</dbReference>
<dbReference type="GO" id="GO:0003677">
    <property type="term" value="F:DNA binding"/>
    <property type="evidence" value="ECO:0007669"/>
    <property type="project" value="UniProtKB-KW"/>
</dbReference>
<dbReference type="Pfam" id="PF00356">
    <property type="entry name" value="LacI"/>
    <property type="match status" value="1"/>
</dbReference>
<dbReference type="CDD" id="cd01392">
    <property type="entry name" value="HTH_LacI"/>
    <property type="match status" value="1"/>
</dbReference>
<evidence type="ECO:0000256" key="1">
    <source>
        <dbReference type="ARBA" id="ARBA00023015"/>
    </source>
</evidence>
<proteinExistence type="predicted"/>
<protein>
    <submittedName>
        <fullName evidence="5">LacI family DNA-binding transcriptional regulator</fullName>
    </submittedName>
</protein>
<dbReference type="PANTHER" id="PTHR30146:SF138">
    <property type="entry name" value="TRANSCRIPTIONAL REGULATORY PROTEIN"/>
    <property type="match status" value="1"/>
</dbReference>
<keyword evidence="3" id="KW-0804">Transcription</keyword>